<dbReference type="PANTHER" id="PTHR24305">
    <property type="entry name" value="CYTOCHROME P450"/>
    <property type="match status" value="1"/>
</dbReference>
<dbReference type="GO" id="GO:0005506">
    <property type="term" value="F:iron ion binding"/>
    <property type="evidence" value="ECO:0007669"/>
    <property type="project" value="InterPro"/>
</dbReference>
<dbReference type="GO" id="GO:0004497">
    <property type="term" value="F:monooxygenase activity"/>
    <property type="evidence" value="ECO:0007669"/>
    <property type="project" value="UniProtKB-KW"/>
</dbReference>
<dbReference type="Gene3D" id="1.10.630.10">
    <property type="entry name" value="Cytochrome P450"/>
    <property type="match status" value="1"/>
</dbReference>
<dbReference type="InterPro" id="IPR001128">
    <property type="entry name" value="Cyt_P450"/>
</dbReference>
<evidence type="ECO:0000256" key="6">
    <source>
        <dbReference type="RuleBase" id="RU000461"/>
    </source>
</evidence>
<organism evidence="7 8">
    <name type="scientific">Beauveria bassiana</name>
    <name type="common">White muscardine disease fungus</name>
    <name type="synonym">Tritirachium shiotae</name>
    <dbReference type="NCBI Taxonomy" id="176275"/>
    <lineage>
        <taxon>Eukaryota</taxon>
        <taxon>Fungi</taxon>
        <taxon>Dikarya</taxon>
        <taxon>Ascomycota</taxon>
        <taxon>Pezizomycotina</taxon>
        <taxon>Sordariomycetes</taxon>
        <taxon>Hypocreomycetidae</taxon>
        <taxon>Hypocreales</taxon>
        <taxon>Cordycipitaceae</taxon>
        <taxon>Beauveria</taxon>
    </lineage>
</organism>
<keyword evidence="6" id="KW-0503">Monooxygenase</keyword>
<comment type="similarity">
    <text evidence="6">Belongs to the cytochrome P450 family.</text>
</comment>
<comment type="cofactor">
    <cofactor evidence="1 5">
        <name>heme</name>
        <dbReference type="ChEBI" id="CHEBI:30413"/>
    </cofactor>
</comment>
<keyword evidence="4 5" id="KW-0408">Iron</keyword>
<evidence type="ECO:0000256" key="4">
    <source>
        <dbReference type="ARBA" id="ARBA00023004"/>
    </source>
</evidence>
<dbReference type="AlphaFoldDB" id="A0A2N6N8F5"/>
<name>A0A2N6N8F5_BEABA</name>
<proteinExistence type="inferred from homology"/>
<accession>A0A2N6N8F5</accession>
<dbReference type="PROSITE" id="PS00086">
    <property type="entry name" value="CYTOCHROME_P450"/>
    <property type="match status" value="1"/>
</dbReference>
<protein>
    <submittedName>
        <fullName evidence="7">Trichodiene oxygenase</fullName>
    </submittedName>
</protein>
<evidence type="ECO:0000313" key="7">
    <source>
        <dbReference type="EMBL" id="PMB63555.1"/>
    </source>
</evidence>
<evidence type="ECO:0000256" key="2">
    <source>
        <dbReference type="ARBA" id="ARBA00022617"/>
    </source>
</evidence>
<dbReference type="GO" id="GO:0016705">
    <property type="term" value="F:oxidoreductase activity, acting on paired donors, with incorporation or reduction of molecular oxygen"/>
    <property type="evidence" value="ECO:0007669"/>
    <property type="project" value="InterPro"/>
</dbReference>
<gene>
    <name evidence="7" type="primary">TRI4_7</name>
    <name evidence="7" type="ORF">BM221_010660</name>
</gene>
<dbReference type="Proteomes" id="UP000235728">
    <property type="component" value="Unassembled WGS sequence"/>
</dbReference>
<dbReference type="Pfam" id="PF00067">
    <property type="entry name" value="p450"/>
    <property type="match status" value="1"/>
</dbReference>
<keyword evidence="2 5" id="KW-0349">Heme</keyword>
<sequence>MPIVLTTLPALSALAAYVVVGYTVYCVSVVVYRLYLGPLRKFPGPRLAAATQWYETYYEIFYHGGGMFTKHIKKLHDEYGLTNTVETGPIVRINPWELHIDDPDFYENIYAPSAPFDKLQVFENRFSIPTAAFSTASHALHKPRRAALAPFFTKSKMQAHAPFIQQLVDTICTRLQDEHAGTGRPVVLNDVFSALAADVVIALAFGDAPTVCASENWKTPFTEAMDNLVSSTHVNTQFPFMVPLTNAIPESLLMKSPAIRPVLEFRHSLNASISRILNTHRSSAKPANGKSRDNDTVFQVLLNSKLPPEELTEERLQHEAVSIIGAGFDTTKQTLTMIAFHILDNAGVHRRLRQELLEVIPDPAVMPSWPELQQLPYLTACIEEGLRIGFGTVQRSPRIAPTAVPYRGYIIPAHTPVSQDSYHMHLHEELFPESGAYRPERWLGDARGPDGVKNLSRYMVAFGRGARMCLGMQMAYAELYLMIASMIRRLDLELYETDRSDVDFYVDWLTPHAKPESKGVRVLVNKA</sequence>
<dbReference type="InterPro" id="IPR017972">
    <property type="entry name" value="Cyt_P450_CS"/>
</dbReference>
<evidence type="ECO:0000313" key="8">
    <source>
        <dbReference type="Proteomes" id="UP000235728"/>
    </source>
</evidence>
<dbReference type="EMBL" id="MRVG01000020">
    <property type="protein sequence ID" value="PMB63555.1"/>
    <property type="molecule type" value="Genomic_DNA"/>
</dbReference>
<dbReference type="InterPro" id="IPR036396">
    <property type="entry name" value="Cyt_P450_sf"/>
</dbReference>
<dbReference type="InterPro" id="IPR050121">
    <property type="entry name" value="Cytochrome_P450_monoxygenase"/>
</dbReference>
<reference evidence="7 8" key="1">
    <citation type="journal article" date="2016" name="Appl. Microbiol. Biotechnol.">
        <title>Characterization of T-DNA insertion mutants with decreased virulence in the entomopathogenic fungus Beauveria bassiana JEF-007.</title>
        <authorList>
            <person name="Kim S."/>
            <person name="Lee S.J."/>
            <person name="Nai Y.S."/>
            <person name="Yu J.S."/>
            <person name="Lee M.R."/>
            <person name="Yang Y.T."/>
            <person name="Kim J.S."/>
        </authorList>
    </citation>
    <scope>NUCLEOTIDE SEQUENCE [LARGE SCALE GENOMIC DNA]</scope>
    <source>
        <strain evidence="7 8">JEF-007</strain>
    </source>
</reference>
<evidence type="ECO:0000256" key="3">
    <source>
        <dbReference type="ARBA" id="ARBA00022723"/>
    </source>
</evidence>
<dbReference type="GO" id="GO:0020037">
    <property type="term" value="F:heme binding"/>
    <property type="evidence" value="ECO:0007669"/>
    <property type="project" value="InterPro"/>
</dbReference>
<evidence type="ECO:0000256" key="1">
    <source>
        <dbReference type="ARBA" id="ARBA00001971"/>
    </source>
</evidence>
<keyword evidence="6" id="KW-0560">Oxidoreductase</keyword>
<dbReference type="SUPFAM" id="SSF48264">
    <property type="entry name" value="Cytochrome P450"/>
    <property type="match status" value="1"/>
</dbReference>
<dbReference type="PANTHER" id="PTHR24305:SF231">
    <property type="entry name" value="P450, PUTATIVE (EUROFUNG)-RELATED"/>
    <property type="match status" value="1"/>
</dbReference>
<evidence type="ECO:0000256" key="5">
    <source>
        <dbReference type="PIRSR" id="PIRSR602401-1"/>
    </source>
</evidence>
<dbReference type="PRINTS" id="PR00463">
    <property type="entry name" value="EP450I"/>
</dbReference>
<dbReference type="OMA" id="ISMDNYS"/>
<comment type="caution">
    <text evidence="7">The sequence shown here is derived from an EMBL/GenBank/DDBJ whole genome shotgun (WGS) entry which is preliminary data.</text>
</comment>
<dbReference type="PRINTS" id="PR00385">
    <property type="entry name" value="P450"/>
</dbReference>
<keyword evidence="3 5" id="KW-0479">Metal-binding</keyword>
<feature type="binding site" description="axial binding residue" evidence="5">
    <location>
        <position position="469"/>
    </location>
    <ligand>
        <name>heme</name>
        <dbReference type="ChEBI" id="CHEBI:30413"/>
    </ligand>
    <ligandPart>
        <name>Fe</name>
        <dbReference type="ChEBI" id="CHEBI:18248"/>
    </ligandPart>
</feature>
<dbReference type="InterPro" id="IPR002401">
    <property type="entry name" value="Cyt_P450_E_grp-I"/>
</dbReference>
<dbReference type="CDD" id="cd11062">
    <property type="entry name" value="CYP58-like"/>
    <property type="match status" value="1"/>
</dbReference>